<dbReference type="Gene3D" id="2.60.220.20">
    <property type="entry name" value="putative beta-Galactosidase from caulobacter crescentus"/>
    <property type="match status" value="1"/>
</dbReference>
<organism evidence="5 6">
    <name type="scientific">Hungatella hathewayi</name>
    <dbReference type="NCBI Taxonomy" id="154046"/>
    <lineage>
        <taxon>Bacteria</taxon>
        <taxon>Bacillati</taxon>
        <taxon>Bacillota</taxon>
        <taxon>Clostridia</taxon>
        <taxon>Lachnospirales</taxon>
        <taxon>Lachnospiraceae</taxon>
        <taxon>Hungatella</taxon>
    </lineage>
</organism>
<proteinExistence type="predicted"/>
<feature type="domain" description="Glycoside hydrolase family 42 N-terminal" evidence="3">
    <location>
        <begin position="106"/>
        <end position="238"/>
    </location>
</feature>
<comment type="caution">
    <text evidence="5">The sequence shown here is derived from an EMBL/GenBank/DDBJ whole genome shotgun (WGS) entry which is preliminary data.</text>
</comment>
<dbReference type="Gene3D" id="3.20.20.80">
    <property type="entry name" value="Glycosidases"/>
    <property type="match status" value="1"/>
</dbReference>
<accession>A0A3E2WID8</accession>
<gene>
    <name evidence="5" type="ORF">DWX41_18785</name>
</gene>
<keyword evidence="2" id="KW-0326">Glycosidase</keyword>
<dbReference type="AlphaFoldDB" id="A0A3E2WID8"/>
<reference evidence="5 6" key="1">
    <citation type="submission" date="2018-08" db="EMBL/GenBank/DDBJ databases">
        <title>A genome reference for cultivated species of the human gut microbiota.</title>
        <authorList>
            <person name="Zou Y."/>
            <person name="Xue W."/>
            <person name="Luo G."/>
        </authorList>
    </citation>
    <scope>NUCLEOTIDE SEQUENCE [LARGE SCALE GENOMIC DNA]</scope>
    <source>
        <strain evidence="5 6">AF19-21</strain>
    </source>
</reference>
<dbReference type="InterPro" id="IPR017853">
    <property type="entry name" value="GH"/>
</dbReference>
<dbReference type="EMBL" id="QVIA01000026">
    <property type="protein sequence ID" value="RGC26842.1"/>
    <property type="molecule type" value="Genomic_DNA"/>
</dbReference>
<keyword evidence="1" id="KW-0378">Hydrolase</keyword>
<sequence length="565" mass="64184">MWETLPKNGSPALRPQLFPTAFMQSISGLNQTQAPWTCWISGSHNMKNISEIRKIDGIWTLLVDGKPFTMLCGEVHNSSASDAGYMEEQVWPFLKGLHINSLLVPVYWEMIEAKEGDFDFNVLDAIIEQAEREGVKLGILWLGLWKNGISSYAPEWVKKDPGRFFRSEDRYNRPMDVISAFCKAAVEADAKAFGRLMEHIGEKNKETQNVILVQVENEVGLLGSDRDYSPEANALFAKEIPGEVSGMYERSGSWEQAFGEEAAEVFMEYAYARAVGWIAKAGKEAYPLPMCVNAWIEKFPWRPGGYPSGGPIARFLPLWKRFAPDIDAVCPDVYTSDFKGICREYKTAGNPLLIPEHRRDIRNISHLFYAAGACQALCFSPFGIEDFLMPPETRTGIGNPEVMKILNIDKSAWECEKTGVFLGLAYQLLASSMDVIYRYQKMGKVHGFLRENEHDKGTVIHLSSCDVQIGYIDQKPDTPKSAGLIIESGDREFYAAGVNFRYSLLPPKNEMREAGILEYSEGQFRDGEFRRGRILNGDERYCMLMLEKPELQRVKWYFYQEDIER</sequence>
<evidence type="ECO:0000259" key="4">
    <source>
        <dbReference type="Pfam" id="PF18120"/>
    </source>
</evidence>
<dbReference type="GO" id="GO:0005975">
    <property type="term" value="P:carbohydrate metabolic process"/>
    <property type="evidence" value="ECO:0007669"/>
    <property type="project" value="InterPro"/>
</dbReference>
<protein>
    <recommendedName>
        <fullName evidence="7">Beta-galactosidase</fullName>
    </recommendedName>
</protein>
<dbReference type="SUPFAM" id="SSF51445">
    <property type="entry name" value="(Trans)glycosidases"/>
    <property type="match status" value="1"/>
</dbReference>
<evidence type="ECO:0000256" key="2">
    <source>
        <dbReference type="ARBA" id="ARBA00023295"/>
    </source>
</evidence>
<evidence type="ECO:0000259" key="3">
    <source>
        <dbReference type="Pfam" id="PF02449"/>
    </source>
</evidence>
<evidence type="ECO:0008006" key="7">
    <source>
        <dbReference type="Google" id="ProtNLM"/>
    </source>
</evidence>
<dbReference type="Proteomes" id="UP000261111">
    <property type="component" value="Unassembled WGS sequence"/>
</dbReference>
<evidence type="ECO:0000256" key="1">
    <source>
        <dbReference type="ARBA" id="ARBA00022801"/>
    </source>
</evidence>
<name>A0A3E2WID8_9FIRM</name>
<dbReference type="InterPro" id="IPR013529">
    <property type="entry name" value="Glyco_hydro_42_N"/>
</dbReference>
<evidence type="ECO:0000313" key="6">
    <source>
        <dbReference type="Proteomes" id="UP000261111"/>
    </source>
</evidence>
<dbReference type="GO" id="GO:0004565">
    <property type="term" value="F:beta-galactosidase activity"/>
    <property type="evidence" value="ECO:0007669"/>
    <property type="project" value="InterPro"/>
</dbReference>
<evidence type="ECO:0000313" key="5">
    <source>
        <dbReference type="EMBL" id="RGC26842.1"/>
    </source>
</evidence>
<dbReference type="Pfam" id="PF02449">
    <property type="entry name" value="Glyco_hydro_42"/>
    <property type="match status" value="1"/>
</dbReference>
<dbReference type="Pfam" id="PF18120">
    <property type="entry name" value="DUF5597"/>
    <property type="match status" value="1"/>
</dbReference>
<dbReference type="GO" id="GO:0009341">
    <property type="term" value="C:beta-galactosidase complex"/>
    <property type="evidence" value="ECO:0007669"/>
    <property type="project" value="InterPro"/>
</dbReference>
<dbReference type="InterPro" id="IPR040719">
    <property type="entry name" value="DUF5597"/>
</dbReference>
<feature type="domain" description="DUF5597" evidence="4">
    <location>
        <begin position="424"/>
        <end position="542"/>
    </location>
</feature>